<evidence type="ECO:0000256" key="4">
    <source>
        <dbReference type="ARBA" id="ARBA00022741"/>
    </source>
</evidence>
<keyword evidence="2" id="KW-1277">Toxin-antitoxin system</keyword>
<dbReference type="InterPro" id="IPR051813">
    <property type="entry name" value="HepT_RNase_toxin"/>
</dbReference>
<protein>
    <submittedName>
        <fullName evidence="6">DUF86 domain-containing protein</fullName>
    </submittedName>
</protein>
<dbReference type="PANTHER" id="PTHR34139:SF1">
    <property type="entry name" value="RNASE MJ1380-RELATED"/>
    <property type="match status" value="1"/>
</dbReference>
<proteinExistence type="predicted"/>
<evidence type="ECO:0000313" key="6">
    <source>
        <dbReference type="EMBL" id="MBK0381638.1"/>
    </source>
</evidence>
<gene>
    <name evidence="6" type="ORF">I5M32_01580</name>
</gene>
<dbReference type="Proteomes" id="UP000660024">
    <property type="component" value="Unassembled WGS sequence"/>
</dbReference>
<keyword evidence="7" id="KW-1185">Reference proteome</keyword>
<sequence length="68" mass="8177">MIGEAASRISENFKINHSQLEWRILEDFRNFIIHEYFGVINQILYDTIQFRLPELQIEIQKLINLNLS</sequence>
<evidence type="ECO:0000313" key="7">
    <source>
        <dbReference type="Proteomes" id="UP000660024"/>
    </source>
</evidence>
<keyword evidence="4" id="KW-0547">Nucleotide-binding</keyword>
<keyword evidence="1" id="KW-0597">Phosphoprotein</keyword>
<evidence type="ECO:0000256" key="1">
    <source>
        <dbReference type="ARBA" id="ARBA00022553"/>
    </source>
</evidence>
<comment type="caution">
    <text evidence="6">The sequence shown here is derived from an EMBL/GenBank/DDBJ whole genome shotgun (WGS) entry which is preliminary data.</text>
</comment>
<accession>A0ABS1BFK5</accession>
<dbReference type="InterPro" id="IPR008201">
    <property type="entry name" value="HepT-like"/>
</dbReference>
<organism evidence="6 7">
    <name type="scientific">Pedobacter segetis</name>
    <dbReference type="NCBI Taxonomy" id="2793069"/>
    <lineage>
        <taxon>Bacteria</taxon>
        <taxon>Pseudomonadati</taxon>
        <taxon>Bacteroidota</taxon>
        <taxon>Sphingobacteriia</taxon>
        <taxon>Sphingobacteriales</taxon>
        <taxon>Sphingobacteriaceae</taxon>
        <taxon>Pedobacter</taxon>
    </lineage>
</organism>
<evidence type="ECO:0000256" key="3">
    <source>
        <dbReference type="ARBA" id="ARBA00022722"/>
    </source>
</evidence>
<dbReference type="Pfam" id="PF01934">
    <property type="entry name" value="HepT-like"/>
    <property type="match status" value="1"/>
</dbReference>
<evidence type="ECO:0000256" key="2">
    <source>
        <dbReference type="ARBA" id="ARBA00022649"/>
    </source>
</evidence>
<evidence type="ECO:0000256" key="5">
    <source>
        <dbReference type="ARBA" id="ARBA00022801"/>
    </source>
</evidence>
<reference evidence="6 7" key="1">
    <citation type="submission" date="2020-12" db="EMBL/GenBank/DDBJ databases">
        <title>Bacterial novel species Pedobacter sp. SD-b isolated from soil.</title>
        <authorList>
            <person name="Jung H.-Y."/>
        </authorList>
    </citation>
    <scope>NUCLEOTIDE SEQUENCE [LARGE SCALE GENOMIC DNA]</scope>
    <source>
        <strain evidence="6 7">SD-b</strain>
    </source>
</reference>
<name>A0ABS1BFK5_9SPHI</name>
<dbReference type="PANTHER" id="PTHR34139">
    <property type="entry name" value="UPF0331 PROTEIN MJ0127"/>
    <property type="match status" value="1"/>
</dbReference>
<keyword evidence="5" id="KW-0378">Hydrolase</keyword>
<dbReference type="EMBL" id="JAEHFY010000002">
    <property type="protein sequence ID" value="MBK0381638.1"/>
    <property type="molecule type" value="Genomic_DNA"/>
</dbReference>
<keyword evidence="3" id="KW-0540">Nuclease</keyword>